<name>A0A836LGW3_9TRYP</name>
<feature type="region of interest" description="Disordered" evidence="2">
    <location>
        <begin position="1075"/>
        <end position="1164"/>
    </location>
</feature>
<feature type="region of interest" description="Disordered" evidence="2">
    <location>
        <begin position="1"/>
        <end position="50"/>
    </location>
</feature>
<feature type="compositionally biased region" description="Polar residues" evidence="2">
    <location>
        <begin position="78"/>
        <end position="88"/>
    </location>
</feature>
<evidence type="ECO:0000256" key="1">
    <source>
        <dbReference type="SAM" id="Coils"/>
    </source>
</evidence>
<evidence type="ECO:0000313" key="3">
    <source>
        <dbReference type="EMBL" id="KAG5508835.1"/>
    </source>
</evidence>
<sequence>MGCQMSAVRNRVVPPDKAAPPPKATSSPDTKTNMQNYDPSTPSPPLSSEMLGQSDVALTRRAFADRAQRADRCGVDSAATQMSTTQPENHFDPLPMPTVVQRQGQPAVRMVGSGGRKATFRIKIEGHEKTDSAQAAKEYQQHLQARRSAEAAHSKRRQLEEFDPVRPVDNFNVTHRGLLGRCWDRRAPELIPVSFVCAIEEALGVAEGKQPSCTTFSYPPGTASGLDAHTPASPHVFQSRLNHAGGYLPASPRGRNQSQAMPQSPRGPGPGQCRILRRSHWFSVGGVSCEAMHRPLGSRVSSTNTVWPGTHGSGFPRSASSPALSRAGAIPIRGGAKSSTATPAPSPVLYSSGINTTVKRSPIDGRTLNPGNGGAQLREPLTLEQISSLPMEEREHYLNDLLTGNPRFMGIKNRFAFRLADGVSEDSSTKFLRKLNLEPAPGVQAVRWNRVEFFNPTLRTLIRAVNMTQSKPLSTSPLARPQRRNSTSVRGHPHLQNKTGDGDGGEVNSIVGASTGMVSGYSFSQCVMLQMENRSFSGGGGGTHRTLSSYPDKQRGIGDTSAAYNNSFSSPLRYHHSQPDKDPSTESGLQSDGFPEDSVLSLALCIPASHLPRLSGVPPMFQLDGIGSPWSRLAPPAAARTPRGGAGSWAAPQSPLGTPPGTSTHVWPDGNVLVALSVNSFSVSIDPFHWEENRYIRHPVDVDSSKKSSRQTYGEGFVTSVMYGGVMVVEGSSVAAVEELQALLTSMTWTEGRSLQGAMGDVHKHLKLSQGIRTKAPQPSSDGGTYAPHGPGARQQQAGAEKDHQYRIWRRIGGRPMRDAVELQEISYFFDDAMVREETATLNRPVESDAANAAIVADPDISPSFSRVASVWVKLPVIAAVLRTWGLHLLSNPEFAQPIAMFLQKYAGIAPALQFTALSSIYHEGNTPNEKTDNDDDDIAYHFFEGDGANVTVPNATVTAPDDATHPQPTPRIPRFNRFYTSMPATPSCMEDITHTVPSSTDERLQSVSQSPALIHRSSETVIGLRNASDADTQQRLSEGSGLYVFHGMGPKRHSQETLEGEAVRLSESANSWWTAPGVEHGRDENQDAKDDGPRLKHTDVRESLCGSKFDKVNPNRVATPHSTDARPGGPYDFWETPGWSTPFQPSHDALGKEPGRLSMKQSASTLLESKAAAKRGINDDLRGNPISAISSLSTTPRLQGSILPHSASLRRPIEFLGTPPPSSPAEMSKTAPATAAMSVAPPLRAKAAAAAAAASGKRTNLAASGRVSKEALHSQRSLTEPKNRFNRPKSETDMDTETTPPLCPRRTTARPSAVLEAAAAAAAAASSTRRAVLGNHMALPSSQKEAQSAARITTFATPATTTTAQRKRSAAAAVTIAPTQKRSAKATLRGRSANGTQKTPAPVDRAQTFFTKPAACVEIARTALPLPSATPPSVEIQGTNLETSRANPVAVNEEEALWHMAMLEVKAQRQELKDLRQACHAAEDAAKQRQDELRLLNRTLLPQTTPQELDSALMYLKTALYDPEDLPHGRLFLQQPNWLPMLAAVWTAPANCIRTVEIAADLTWVDIPRLGVMAGMLYRQHASGPLEELIIRADKLLGFPRESARSRQNTARDGDLVDNTVVWHKKPHLLTGLSKKWKREKKKSYSPGANQSNRCLNFTTELDQRARVFGAGCPPFLITPEEARDTLWLLLCSVAANTTAPTFRVVLRGLPTGEVDLASGGSGAGRTRTYGKDRRPSTRFASLLAGAAARPHDEHANAPLSLKPDLMGLESFIVSPGLPLKRDQVVRSPMRQLQSTGVDTNLTRDNTLEEQQLCHISNSIQLHADGTGENSLTSSPPICTVSQQNSFLLIMSSPNASVVGSGGAQELHNIGKAQKDGVDSSGPPRCTPNKTCAAASAMNVVQTHLHRAHCHHAWMSNGNGIERRPFYELLMHRSGAAVGTGAPAQISAAVATSKPTQRAIARKSPTDSHPNTTHKSGSFYAEPHHEQRQRETRGHLAANAVATRSGKPPDTATDEATSEAPSQLPQTSFCPSSSAHFLCDDAVPGLRTPADEEAALLSGVVALRERAGDIWEVLRKSVKHHNEHQLSKYQKAMKKGLDSQSLSPPRQIVLEY</sequence>
<dbReference type="Proteomes" id="UP000674318">
    <property type="component" value="Unassembled WGS sequence"/>
</dbReference>
<feature type="compositionally biased region" description="Basic and acidic residues" evidence="2">
    <location>
        <begin position="1268"/>
        <end position="1293"/>
    </location>
</feature>
<dbReference type="RefSeq" id="XP_067758303.1">
    <property type="nucleotide sequence ID" value="XM_067901301.1"/>
</dbReference>
<dbReference type="KEGG" id="phet:94291378"/>
<proteinExistence type="predicted"/>
<accession>A0A836LGW3</accession>
<feature type="region of interest" description="Disordered" evidence="2">
    <location>
        <begin position="469"/>
        <end position="506"/>
    </location>
</feature>
<feature type="region of interest" description="Disordered" evidence="2">
    <location>
        <begin position="1257"/>
        <end position="1308"/>
    </location>
</feature>
<feature type="region of interest" description="Disordered" evidence="2">
    <location>
        <begin position="242"/>
        <end position="274"/>
    </location>
</feature>
<feature type="region of interest" description="Disordered" evidence="2">
    <location>
        <begin position="334"/>
        <end position="378"/>
    </location>
</feature>
<feature type="region of interest" description="Disordered" evidence="2">
    <location>
        <begin position="68"/>
        <end position="94"/>
    </location>
</feature>
<dbReference type="OrthoDB" id="273568at2759"/>
<gene>
    <name evidence="3" type="ORF">JKF63_05337</name>
</gene>
<protein>
    <submittedName>
        <fullName evidence="3">Uncharacterized protein</fullName>
    </submittedName>
</protein>
<feature type="region of interest" description="Disordered" evidence="2">
    <location>
        <begin position="537"/>
        <end position="593"/>
    </location>
</feature>
<evidence type="ECO:0000313" key="4">
    <source>
        <dbReference type="Proteomes" id="UP000674318"/>
    </source>
</evidence>
<feature type="region of interest" description="Disordered" evidence="2">
    <location>
        <begin position="1949"/>
        <end position="2029"/>
    </location>
</feature>
<organism evidence="3 4">
    <name type="scientific">Porcisia hertigi</name>
    <dbReference type="NCBI Taxonomy" id="2761500"/>
    <lineage>
        <taxon>Eukaryota</taxon>
        <taxon>Discoba</taxon>
        <taxon>Euglenozoa</taxon>
        <taxon>Kinetoplastea</taxon>
        <taxon>Metakinetoplastina</taxon>
        <taxon>Trypanosomatida</taxon>
        <taxon>Trypanosomatidae</taxon>
        <taxon>Leishmaniinae</taxon>
        <taxon>Porcisia</taxon>
    </lineage>
</organism>
<feature type="region of interest" description="Disordered" evidence="2">
    <location>
        <begin position="773"/>
        <end position="803"/>
    </location>
</feature>
<comment type="caution">
    <text evidence="3">The sequence shown here is derived from an EMBL/GenBank/DDBJ whole genome shotgun (WGS) entry which is preliminary data.</text>
</comment>
<dbReference type="GeneID" id="94291378"/>
<keyword evidence="1" id="KW-0175">Coiled coil</keyword>
<evidence type="ECO:0000256" key="2">
    <source>
        <dbReference type="SAM" id="MobiDB-lite"/>
    </source>
</evidence>
<feature type="compositionally biased region" description="Basic and acidic residues" evidence="2">
    <location>
        <begin position="1080"/>
        <end position="1114"/>
    </location>
</feature>
<dbReference type="EMBL" id="JAFJZO010000016">
    <property type="protein sequence ID" value="KAG5508835.1"/>
    <property type="molecule type" value="Genomic_DNA"/>
</dbReference>
<reference evidence="3 4" key="1">
    <citation type="submission" date="2021-02" db="EMBL/GenBank/DDBJ databases">
        <title>Porcisia hertigi Genome sequencing and assembly.</title>
        <authorList>
            <person name="Almutairi H."/>
            <person name="Gatherer D."/>
        </authorList>
    </citation>
    <scope>NUCLEOTIDE SEQUENCE [LARGE SCALE GENOMIC DNA]</scope>
    <source>
        <strain evidence="3 4">C119</strain>
    </source>
</reference>
<feature type="compositionally biased region" description="Polar residues" evidence="2">
    <location>
        <begin position="2020"/>
        <end position="2029"/>
    </location>
</feature>
<feature type="compositionally biased region" description="Polar residues" evidence="2">
    <location>
        <begin position="1968"/>
        <end position="1977"/>
    </location>
</feature>
<keyword evidence="4" id="KW-1185">Reference proteome</keyword>
<feature type="compositionally biased region" description="Basic and acidic residues" evidence="2">
    <location>
        <begin position="1983"/>
        <end position="1995"/>
    </location>
</feature>
<feature type="region of interest" description="Disordered" evidence="2">
    <location>
        <begin position="1382"/>
        <end position="1402"/>
    </location>
</feature>
<feature type="coiled-coil region" evidence="1">
    <location>
        <begin position="1466"/>
        <end position="1493"/>
    </location>
</feature>